<dbReference type="Gene3D" id="3.40.140.10">
    <property type="entry name" value="Cytidine Deaminase, domain 2"/>
    <property type="match status" value="1"/>
</dbReference>
<dbReference type="EMBL" id="WUFV01000018">
    <property type="protein sequence ID" value="NEK18183.1"/>
    <property type="molecule type" value="Genomic_DNA"/>
</dbReference>
<dbReference type="SUPFAM" id="SSF53927">
    <property type="entry name" value="Cytidine deaminase-like"/>
    <property type="match status" value="1"/>
</dbReference>
<comment type="caution">
    <text evidence="1">The sequence shown here is derived from an EMBL/GenBank/DDBJ whole genome shotgun (WGS) entry which is preliminary data.</text>
</comment>
<dbReference type="AlphaFoldDB" id="A0A7K3VLZ5"/>
<sequence length="343" mass="38011">MSDLETHTGGVGAPPPGSNKNLLEYWNKPVGELATVATSEIALEERERHRIYSLLTMAITAVFWNGNKRGQDGVYPWRPLQRKPNGTYQGDRYLGHNIASLAVAGNGEIIDFDFNHNDIFNSSAEHAEARLVRRVFNLNQIYDNWQTKKPGERPPSSYGTVLTNVTIYTSLESCAQCSGIMTLGNVKSVVYLQTDPGQYRVGNMLYNLTRPLSGNAAKYGAPEPIDASTFGFEYKPDLDTAYRDYSTRVTKPDQPAFFEPTDSSASIDRSPAITSFLCTDAALNIFSAARGELDKFVPQYPDYRPKDGGGDPSTVLSNQNAVDHARAFLNHVQHKARRGTPHR</sequence>
<evidence type="ECO:0008006" key="3">
    <source>
        <dbReference type="Google" id="ProtNLM"/>
    </source>
</evidence>
<evidence type="ECO:0000313" key="1">
    <source>
        <dbReference type="EMBL" id="NEK18183.1"/>
    </source>
</evidence>
<gene>
    <name evidence="1" type="ORF">GR257_25575</name>
</gene>
<dbReference type="InterPro" id="IPR016193">
    <property type="entry name" value="Cytidine_deaminase-like"/>
</dbReference>
<dbReference type="RefSeq" id="WP_164048600.1">
    <property type="nucleotide sequence ID" value="NZ_WUFV01000018.1"/>
</dbReference>
<accession>A0A7K3VLZ5</accession>
<protein>
    <recommendedName>
        <fullName evidence="3">CMP/dCMP-type deaminase domain-containing protein</fullName>
    </recommendedName>
</protein>
<dbReference type="GO" id="GO:0003824">
    <property type="term" value="F:catalytic activity"/>
    <property type="evidence" value="ECO:0007669"/>
    <property type="project" value="InterPro"/>
</dbReference>
<proteinExistence type="predicted"/>
<name>A0A7K3VLZ5_RHILE</name>
<dbReference type="Proteomes" id="UP000471705">
    <property type="component" value="Unassembled WGS sequence"/>
</dbReference>
<organism evidence="1 2">
    <name type="scientific">Rhizobium leguminosarum</name>
    <dbReference type="NCBI Taxonomy" id="384"/>
    <lineage>
        <taxon>Bacteria</taxon>
        <taxon>Pseudomonadati</taxon>
        <taxon>Pseudomonadota</taxon>
        <taxon>Alphaproteobacteria</taxon>
        <taxon>Hyphomicrobiales</taxon>
        <taxon>Rhizobiaceae</taxon>
        <taxon>Rhizobium/Agrobacterium group</taxon>
        <taxon>Rhizobium</taxon>
    </lineage>
</organism>
<evidence type="ECO:0000313" key="2">
    <source>
        <dbReference type="Proteomes" id="UP000471705"/>
    </source>
</evidence>
<reference evidence="1 2" key="1">
    <citation type="submission" date="2019-12" db="EMBL/GenBank/DDBJ databases">
        <title>Rhizobium genotypes associated with high levels of biological nitrogen fixation by grain legumes in a temperate-maritime cropping system.</title>
        <authorList>
            <person name="Maluk M."/>
            <person name="Francesc Ferrando Molina F."/>
            <person name="Lopez Del Egido L."/>
            <person name="Lafos M."/>
            <person name="Langarica-Fuentes A."/>
            <person name="Gebre Yohannes G."/>
            <person name="Young M.W."/>
            <person name="Martin P."/>
            <person name="Gantlett R."/>
            <person name="Kenicer G."/>
            <person name="Hawes C."/>
            <person name="Begg G.S."/>
            <person name="Quilliam R.S."/>
            <person name="Squire G.R."/>
            <person name="Poole P.S."/>
            <person name="Young P.W."/>
            <person name="Iannetta P.M."/>
            <person name="James E.K."/>
        </authorList>
    </citation>
    <scope>NUCLEOTIDE SEQUENCE [LARGE SCALE GENOMIC DNA]</scope>
    <source>
        <strain evidence="1 2">JHI54</strain>
    </source>
</reference>